<name>A0A5B0BHZ9_9ACTN</name>
<protein>
    <submittedName>
        <fullName evidence="2">Uncharacterized protein</fullName>
    </submittedName>
</protein>
<reference evidence="2 3" key="1">
    <citation type="submission" date="2019-05" db="EMBL/GenBank/DDBJ databases">
        <authorList>
            <person name="Hariharan J."/>
            <person name="Choudoir M.J."/>
            <person name="Diebold P."/>
            <person name="Panke-Buisse K."/>
            <person name="Buckley D.H."/>
        </authorList>
    </citation>
    <scope>NUCLEOTIDE SEQUENCE [LARGE SCALE GENOMIC DNA]</scope>
    <source>
        <strain evidence="2 3">SUN51</strain>
    </source>
</reference>
<evidence type="ECO:0000313" key="2">
    <source>
        <dbReference type="EMBL" id="KAA0941803.1"/>
    </source>
</evidence>
<keyword evidence="1" id="KW-0812">Transmembrane</keyword>
<proteinExistence type="predicted"/>
<feature type="transmembrane region" description="Helical" evidence="1">
    <location>
        <begin position="91"/>
        <end position="113"/>
    </location>
</feature>
<sequence length="115" mass="13059">MDDRPIDTGALINELEGHLLVEATLGEGRRAAGRFTRRFEWLTDSQRAEIEEGFAEQYVSLARDSWRRTARRAAHLRSEYEEVYRGLRRRLLATFLCGTAVLVLAAALVVTAVRP</sequence>
<dbReference type="OrthoDB" id="3855296at2"/>
<accession>A0A5B0BHZ9</accession>
<evidence type="ECO:0000256" key="1">
    <source>
        <dbReference type="SAM" id="Phobius"/>
    </source>
</evidence>
<dbReference type="EMBL" id="VDFC01000014">
    <property type="protein sequence ID" value="KAA0941803.1"/>
    <property type="molecule type" value="Genomic_DNA"/>
</dbReference>
<organism evidence="2 3">
    <name type="scientific">Streptomyces apricus</name>
    <dbReference type="NCBI Taxonomy" id="1828112"/>
    <lineage>
        <taxon>Bacteria</taxon>
        <taxon>Bacillati</taxon>
        <taxon>Actinomycetota</taxon>
        <taxon>Actinomycetes</taxon>
        <taxon>Kitasatosporales</taxon>
        <taxon>Streptomycetaceae</taxon>
        <taxon>Streptomyces</taxon>
    </lineage>
</organism>
<gene>
    <name evidence="2" type="ORF">FGF04_04900</name>
</gene>
<keyword evidence="1" id="KW-0472">Membrane</keyword>
<dbReference type="RefSeq" id="WP_149510003.1">
    <property type="nucleotide sequence ID" value="NZ_VDFC01000014.1"/>
</dbReference>
<dbReference type="AlphaFoldDB" id="A0A5B0BHZ9"/>
<keyword evidence="1" id="KW-1133">Transmembrane helix</keyword>
<dbReference type="Proteomes" id="UP000324965">
    <property type="component" value="Unassembled WGS sequence"/>
</dbReference>
<comment type="caution">
    <text evidence="2">The sequence shown here is derived from an EMBL/GenBank/DDBJ whole genome shotgun (WGS) entry which is preliminary data.</text>
</comment>
<keyword evidence="3" id="KW-1185">Reference proteome</keyword>
<evidence type="ECO:0000313" key="3">
    <source>
        <dbReference type="Proteomes" id="UP000324965"/>
    </source>
</evidence>